<evidence type="ECO:0000256" key="1">
    <source>
        <dbReference type="SAM" id="MobiDB-lite"/>
    </source>
</evidence>
<feature type="compositionally biased region" description="Basic residues" evidence="1">
    <location>
        <begin position="1"/>
        <end position="12"/>
    </location>
</feature>
<name>A0AAD6S1P9_9AGAR</name>
<keyword evidence="3" id="KW-1185">Reference proteome</keyword>
<reference evidence="2" key="1">
    <citation type="submission" date="2023-03" db="EMBL/GenBank/DDBJ databases">
        <title>Massive genome expansion in bonnet fungi (Mycena s.s.) driven by repeated elements and novel gene families across ecological guilds.</title>
        <authorList>
            <consortium name="Lawrence Berkeley National Laboratory"/>
            <person name="Harder C.B."/>
            <person name="Miyauchi S."/>
            <person name="Viragh M."/>
            <person name="Kuo A."/>
            <person name="Thoen E."/>
            <person name="Andreopoulos B."/>
            <person name="Lu D."/>
            <person name="Skrede I."/>
            <person name="Drula E."/>
            <person name="Henrissat B."/>
            <person name="Morin E."/>
            <person name="Kohler A."/>
            <person name="Barry K."/>
            <person name="LaButti K."/>
            <person name="Morin E."/>
            <person name="Salamov A."/>
            <person name="Lipzen A."/>
            <person name="Mereny Z."/>
            <person name="Hegedus B."/>
            <person name="Baldrian P."/>
            <person name="Stursova M."/>
            <person name="Weitz H."/>
            <person name="Taylor A."/>
            <person name="Grigoriev I.V."/>
            <person name="Nagy L.G."/>
            <person name="Martin F."/>
            <person name="Kauserud H."/>
        </authorList>
    </citation>
    <scope>NUCLEOTIDE SEQUENCE</scope>
    <source>
        <strain evidence="2">CBHHK200</strain>
    </source>
</reference>
<gene>
    <name evidence="2" type="ORF">C8F04DRAFT_1197539</name>
</gene>
<proteinExistence type="predicted"/>
<feature type="region of interest" description="Disordered" evidence="1">
    <location>
        <begin position="177"/>
        <end position="206"/>
    </location>
</feature>
<dbReference type="EMBL" id="JARJCM010000288">
    <property type="protein sequence ID" value="KAJ7019621.1"/>
    <property type="molecule type" value="Genomic_DNA"/>
</dbReference>
<comment type="caution">
    <text evidence="2">The sequence shown here is derived from an EMBL/GenBank/DDBJ whole genome shotgun (WGS) entry which is preliminary data.</text>
</comment>
<evidence type="ECO:0000313" key="3">
    <source>
        <dbReference type="Proteomes" id="UP001218188"/>
    </source>
</evidence>
<evidence type="ECO:0000313" key="2">
    <source>
        <dbReference type="EMBL" id="KAJ7019621.1"/>
    </source>
</evidence>
<feature type="compositionally biased region" description="Basic and acidic residues" evidence="1">
    <location>
        <begin position="369"/>
        <end position="381"/>
    </location>
</feature>
<feature type="compositionally biased region" description="Basic and acidic residues" evidence="1">
    <location>
        <begin position="190"/>
        <end position="206"/>
    </location>
</feature>
<sequence length="407" mass="45350">MAIVKSTRRRTPPRAPRPIGPMRAVRLRQYSPLDRWLAGVEMKTTPEVYLHSPLPEDQAMVELFVSVFEGILGSTYWLTMSAFHPGVATTNNIVLARFVGSPHSPNAPLWARRLPLRKLLCFSQPLEFVAKLVGGMMDNVPVKSLLGIPADEIRVKSWARDALAYIILHDWKSNPSANEREQKIKKRREFSRTHQERAQKSELYKEGKQPNIPQVLSVSKKTEGRSVRRKRKGRRLTGGFPFVGVETEEPEVGLAGIAVAVALLPTREVAGLADLDPYLRKEVGGGDVARKVGSEGVVFNDCGDVCRAAPVVGVRVGKFRQGSDRRRMGIEEPAHQDSQVAYANPAAKVLDAHRPRRPAEAESDEGEPDDGREKERKDGTGGRRHRRRTISERNGGGGDQDERGWSW</sequence>
<organism evidence="2 3">
    <name type="scientific">Mycena alexandri</name>
    <dbReference type="NCBI Taxonomy" id="1745969"/>
    <lineage>
        <taxon>Eukaryota</taxon>
        <taxon>Fungi</taxon>
        <taxon>Dikarya</taxon>
        <taxon>Basidiomycota</taxon>
        <taxon>Agaricomycotina</taxon>
        <taxon>Agaricomycetes</taxon>
        <taxon>Agaricomycetidae</taxon>
        <taxon>Agaricales</taxon>
        <taxon>Marasmiineae</taxon>
        <taxon>Mycenaceae</taxon>
        <taxon>Mycena</taxon>
    </lineage>
</organism>
<accession>A0AAD6S1P9</accession>
<feature type="region of interest" description="Disordered" evidence="1">
    <location>
        <begin position="1"/>
        <end position="20"/>
    </location>
</feature>
<dbReference type="AlphaFoldDB" id="A0AAD6S1P9"/>
<feature type="region of interest" description="Disordered" evidence="1">
    <location>
        <begin position="351"/>
        <end position="407"/>
    </location>
</feature>
<protein>
    <submittedName>
        <fullName evidence="2">Uncharacterized protein</fullName>
    </submittedName>
</protein>
<dbReference type="Proteomes" id="UP001218188">
    <property type="component" value="Unassembled WGS sequence"/>
</dbReference>
<feature type="compositionally biased region" description="Basic and acidic residues" evidence="1">
    <location>
        <begin position="351"/>
        <end position="360"/>
    </location>
</feature>